<keyword evidence="2" id="KW-0560">Oxidoreductase</keyword>
<comment type="similarity">
    <text evidence="1">Belongs to the short-chain dehydrogenases/reductases (SDR) family.</text>
</comment>
<name>A0AAV2EGF3_9ROSI</name>
<dbReference type="SUPFAM" id="SSF51735">
    <property type="entry name" value="NAD(P)-binding Rossmann-fold domains"/>
    <property type="match status" value="1"/>
</dbReference>
<reference evidence="3 4" key="1">
    <citation type="submission" date="2024-04" db="EMBL/GenBank/DDBJ databases">
        <authorList>
            <person name="Fracassetti M."/>
        </authorList>
    </citation>
    <scope>NUCLEOTIDE SEQUENCE [LARGE SCALE GENOMIC DNA]</scope>
</reference>
<dbReference type="Proteomes" id="UP001497516">
    <property type="component" value="Chromosome 4"/>
</dbReference>
<dbReference type="Gene3D" id="3.40.50.720">
    <property type="entry name" value="NAD(P)-binding Rossmann-like Domain"/>
    <property type="match status" value="1"/>
</dbReference>
<evidence type="ECO:0000256" key="1">
    <source>
        <dbReference type="ARBA" id="ARBA00006484"/>
    </source>
</evidence>
<dbReference type="GO" id="GO:0016491">
    <property type="term" value="F:oxidoreductase activity"/>
    <property type="evidence" value="ECO:0007669"/>
    <property type="project" value="UniProtKB-KW"/>
</dbReference>
<dbReference type="PANTHER" id="PTHR43180">
    <property type="entry name" value="3-OXOACYL-(ACYL-CARRIER-PROTEIN) REDUCTASE (AFU_ORTHOLOGUE AFUA_6G11210)"/>
    <property type="match status" value="1"/>
</dbReference>
<dbReference type="InterPro" id="IPR002347">
    <property type="entry name" value="SDR_fam"/>
</dbReference>
<sequence>MSSSQQPASNRLQGKVALITGGASGIGAAAAALFALNGAKVIIADVQSDLGHSVAEQITTTSPHPVTYVQCDVSKESDVENAVNAAVSTHGKLDIMFSNAGIMGQLAGMQISTSDGQDLMRVFEVNVRGAFHCAKHAARVMIPERSGVIIFTASSVTTTFGNAPHAYTASKHAVVGLMKNLTVELGGYGIRVNSVSPDGVPTPMAMKAMGMDRKAVQELGSQRASLKGTMLDENDVAEAAMYLASAESKFVSGLNLVVDGGYNLKSA</sequence>
<dbReference type="PANTHER" id="PTHR43180:SF77">
    <property type="entry name" value="SECOISOLARICIRESINOL DEHYDROGENASE-LIKE"/>
    <property type="match status" value="1"/>
</dbReference>
<evidence type="ECO:0000313" key="4">
    <source>
        <dbReference type="Proteomes" id="UP001497516"/>
    </source>
</evidence>
<evidence type="ECO:0000256" key="2">
    <source>
        <dbReference type="ARBA" id="ARBA00023002"/>
    </source>
</evidence>
<dbReference type="PRINTS" id="PR00081">
    <property type="entry name" value="GDHRDH"/>
</dbReference>
<accession>A0AAV2EGF3</accession>
<organism evidence="3 4">
    <name type="scientific">Linum trigynum</name>
    <dbReference type="NCBI Taxonomy" id="586398"/>
    <lineage>
        <taxon>Eukaryota</taxon>
        <taxon>Viridiplantae</taxon>
        <taxon>Streptophyta</taxon>
        <taxon>Embryophyta</taxon>
        <taxon>Tracheophyta</taxon>
        <taxon>Spermatophyta</taxon>
        <taxon>Magnoliopsida</taxon>
        <taxon>eudicotyledons</taxon>
        <taxon>Gunneridae</taxon>
        <taxon>Pentapetalae</taxon>
        <taxon>rosids</taxon>
        <taxon>fabids</taxon>
        <taxon>Malpighiales</taxon>
        <taxon>Linaceae</taxon>
        <taxon>Linum</taxon>
    </lineage>
</organism>
<gene>
    <name evidence="3" type="ORF">LTRI10_LOCUS26189</name>
</gene>
<dbReference type="InterPro" id="IPR036291">
    <property type="entry name" value="NAD(P)-bd_dom_sf"/>
</dbReference>
<dbReference type="Pfam" id="PF13561">
    <property type="entry name" value="adh_short_C2"/>
    <property type="match status" value="1"/>
</dbReference>
<evidence type="ECO:0000313" key="3">
    <source>
        <dbReference type="EMBL" id="CAL1385024.1"/>
    </source>
</evidence>
<dbReference type="PRINTS" id="PR00080">
    <property type="entry name" value="SDRFAMILY"/>
</dbReference>
<proteinExistence type="inferred from homology"/>
<dbReference type="AlphaFoldDB" id="A0AAV2EGF3"/>
<dbReference type="FunFam" id="3.40.50.720:FF:000084">
    <property type="entry name" value="Short-chain dehydrogenase reductase"/>
    <property type="match status" value="1"/>
</dbReference>
<dbReference type="EMBL" id="OZ034817">
    <property type="protein sequence ID" value="CAL1385024.1"/>
    <property type="molecule type" value="Genomic_DNA"/>
</dbReference>
<protein>
    <submittedName>
        <fullName evidence="3">Uncharacterized protein</fullName>
    </submittedName>
</protein>
<keyword evidence="4" id="KW-1185">Reference proteome</keyword>